<evidence type="ECO:0000313" key="3">
    <source>
        <dbReference type="Proteomes" id="UP001501231"/>
    </source>
</evidence>
<protein>
    <submittedName>
        <fullName evidence="2">Uncharacterized protein</fullName>
    </submittedName>
</protein>
<comment type="caution">
    <text evidence="2">The sequence shown here is derived from an EMBL/GenBank/DDBJ whole genome shotgun (WGS) entry which is preliminary data.</text>
</comment>
<organism evidence="2 3">
    <name type="scientific">Actinomadura vinacea</name>
    <dbReference type="NCBI Taxonomy" id="115336"/>
    <lineage>
        <taxon>Bacteria</taxon>
        <taxon>Bacillati</taxon>
        <taxon>Actinomycetota</taxon>
        <taxon>Actinomycetes</taxon>
        <taxon>Streptosporangiales</taxon>
        <taxon>Thermomonosporaceae</taxon>
        <taxon>Actinomadura</taxon>
    </lineage>
</organism>
<dbReference type="EMBL" id="BAAARW010000020">
    <property type="protein sequence ID" value="GAA2430353.1"/>
    <property type="molecule type" value="Genomic_DNA"/>
</dbReference>
<feature type="region of interest" description="Disordered" evidence="1">
    <location>
        <begin position="1"/>
        <end position="62"/>
    </location>
</feature>
<reference evidence="2 3" key="1">
    <citation type="journal article" date="2019" name="Int. J. Syst. Evol. Microbiol.">
        <title>The Global Catalogue of Microorganisms (GCM) 10K type strain sequencing project: providing services to taxonomists for standard genome sequencing and annotation.</title>
        <authorList>
            <consortium name="The Broad Institute Genomics Platform"/>
            <consortium name="The Broad Institute Genome Sequencing Center for Infectious Disease"/>
            <person name="Wu L."/>
            <person name="Ma J."/>
        </authorList>
    </citation>
    <scope>NUCLEOTIDE SEQUENCE [LARGE SCALE GENOMIC DNA]</scope>
    <source>
        <strain evidence="2 3">JCM 3325</strain>
    </source>
</reference>
<evidence type="ECO:0000256" key="1">
    <source>
        <dbReference type="SAM" id="MobiDB-lite"/>
    </source>
</evidence>
<accession>A0ABN3JH67</accession>
<feature type="compositionally biased region" description="Basic and acidic residues" evidence="1">
    <location>
        <begin position="48"/>
        <end position="62"/>
    </location>
</feature>
<keyword evidence="3" id="KW-1185">Reference proteome</keyword>
<gene>
    <name evidence="2" type="ORF">GCM10010191_49890</name>
</gene>
<evidence type="ECO:0000313" key="2">
    <source>
        <dbReference type="EMBL" id="GAA2430353.1"/>
    </source>
</evidence>
<dbReference type="Proteomes" id="UP001501231">
    <property type="component" value="Unassembled WGS sequence"/>
</dbReference>
<proteinExistence type="predicted"/>
<name>A0ABN3JH67_9ACTN</name>
<sequence length="62" mass="6376">MALVVGDPSGTPLPTSGAGMGDEIWSYLIDASRSGEPPPGQRIAFGEGEDRSVPTYEDGHGS</sequence>